<comment type="caution">
    <text evidence="1">The sequence shown here is derived from an EMBL/GenBank/DDBJ whole genome shotgun (WGS) entry which is preliminary data.</text>
</comment>
<dbReference type="EMBL" id="JAFEKC020000015">
    <property type="protein sequence ID" value="KAK0510791.1"/>
    <property type="molecule type" value="Genomic_DNA"/>
</dbReference>
<evidence type="ECO:0000313" key="2">
    <source>
        <dbReference type="Proteomes" id="UP001166286"/>
    </source>
</evidence>
<sequence length="1145" mass="128669">MSSLGRLTAALGVAHNENTLALANINFDFSLFRVEAPLEFQALGANLSANRRQEAETGTPHRTARKLGALFEGILPHVPELARAYGRRVSEISSYQQYNPRETGEGGPFAAHMGADGTAIWAAATSGPGAIPVLMLACMLARIWTASEATSLWVEIVACRRREIEIDCTGDEAKDYILLQAAQQDLTRSNLADWDASARAWLRTADEAKQLEQTQLMLIINNLHIPVSNNMSVYHSVIESSKTALVSMNNILKGMPQRVQSGALLLGLSAWHLYPDMVVHGSVTKKIQQRDQLVPTGTIITLGLESVAGADMGVSWSLPLAHLRFYGDPVQSSRSTGHDASRIPAEQLIYVVLGVLFRNWVKTSSMIPLALRWLSKMHRCIKRAAQVEVGHEAEGIRKYFEDCGWLNILSSRAESFDKLHEHEMEVPIKLMAIGFRRFDAMLDRENPVPQFFGLLNVRTLFPLIKRDMLEERIRILRGFAAQQKARPEDMIIRYKRYGSQEFIKVREVNGAQEYYLSPRQETFYEYASALPYIRGSMKRDYSGKCTGIAKHKRWIALGWDDDLYNEQPPEFSPYKWSGCAALCRCECFHCRSSRNNPFFGSTLDNDFDYQGVSLDSLGDADQYDKAHEEGLCGGRARDEEAAEAELGKAAIKEPSAPLEEPGYGIRATEIIATGEDCIQEGPNSFKQYYRTRQGPEFKRLNKESQDHIMAVQVKKEYSRHYKLAWEPKYETSRIYLTDDYSSYIYLRDAPWGTGRQLLTFVYGDEDSAALYRVTSLGPPNYINEVDVGELENLLDQDTLNVGRLINHIECYHHAPYENIGSSLKAFASFINVYRLLPEATIALKVAYRPLHEASWARHAAAREVTHVSLEKASAEATREKLAPQVFPPQKGPWSRCLSLAETFACIATFESGTYDLDPSALEHVFAMSSSNSLFVAAPLLNDPSQSHNDSTVLRVIGNIGRAGIAMLIAPQAPRTRKLEPDTWELVTHAPFDGKIEDSFRNTSLHLSFTQYTMPVNTGDYGGQDVEAFFLESLISVYDRDKWIADLDVLNMLGSELFQRHTYTKACNHRHDQTPKFDLISIDNWEELLDSEEVRTVVRAYRNPMARLATAAISVRQGRPTIILPDDFCFACDVSEPSHEATTFIA</sequence>
<organism evidence="1 2">
    <name type="scientific">Cladonia borealis</name>
    <dbReference type="NCBI Taxonomy" id="184061"/>
    <lineage>
        <taxon>Eukaryota</taxon>
        <taxon>Fungi</taxon>
        <taxon>Dikarya</taxon>
        <taxon>Ascomycota</taxon>
        <taxon>Pezizomycotina</taxon>
        <taxon>Lecanoromycetes</taxon>
        <taxon>OSLEUM clade</taxon>
        <taxon>Lecanoromycetidae</taxon>
        <taxon>Lecanorales</taxon>
        <taxon>Lecanorineae</taxon>
        <taxon>Cladoniaceae</taxon>
        <taxon>Cladonia</taxon>
    </lineage>
</organism>
<name>A0AA39U8W4_9LECA</name>
<gene>
    <name evidence="1" type="ORF">JMJ35_007223</name>
</gene>
<dbReference type="AlphaFoldDB" id="A0AA39U8W4"/>
<proteinExistence type="predicted"/>
<dbReference type="Proteomes" id="UP001166286">
    <property type="component" value="Unassembled WGS sequence"/>
</dbReference>
<evidence type="ECO:0000313" key="1">
    <source>
        <dbReference type="EMBL" id="KAK0510791.1"/>
    </source>
</evidence>
<keyword evidence="2" id="KW-1185">Reference proteome</keyword>
<reference evidence="1" key="1">
    <citation type="submission" date="2023-03" db="EMBL/GenBank/DDBJ databases">
        <title>Complete genome of Cladonia borealis.</title>
        <authorList>
            <person name="Park H."/>
        </authorList>
    </citation>
    <scope>NUCLEOTIDE SEQUENCE</scope>
    <source>
        <strain evidence="1">ANT050790</strain>
    </source>
</reference>
<protein>
    <submittedName>
        <fullName evidence="1">Uncharacterized protein</fullName>
    </submittedName>
</protein>
<accession>A0AA39U8W4</accession>